<dbReference type="GO" id="GO:0000956">
    <property type="term" value="P:nuclear-transcribed mRNA catabolic process"/>
    <property type="evidence" value="ECO:0007669"/>
    <property type="project" value="TreeGrafter"/>
</dbReference>
<organism evidence="6">
    <name type="scientific">Nucleocytoviricota sp</name>
    <dbReference type="NCBI Taxonomy" id="2809609"/>
    <lineage>
        <taxon>Viruses</taxon>
        <taxon>Varidnaviria</taxon>
        <taxon>Bamfordvirae</taxon>
        <taxon>Nucleocytoviricota</taxon>
    </lineage>
</organism>
<sequence length="586" mass="70425">MGIPSYFGYLLKNHNNIFKKLSHLQNVDNFYIDANAIIYNSIKCSLEYFDINKISYEKDKFEERLIDNTINKLKYLIKLVKPRKNVIIAFDGPAPLAKVHQQKTRRFKNSYLNKKFSKGFSWDTCAISPGTLFMKNLDSKLEKHFDEESCKLFRLSKIILFPSYQIGEGEHKIFSYIRSNIEQHKDFTTIIYGLDADLIMLSLTHLQYTKEIYLYRDSLTSDNQNKNNSQLNKNNSQNNKHSIAQDDNNFFRVNDLAIEIINVITDNYTNHDLQTEENKQLIDDYIFMCFMLGNDFMPHFPALNIRLNAIDKLVKIYNEHFYKKKSNLVYKLLENNKQHNNQDSEDEYISNYLKYKINNKNFKEFVRLLSENEENFLINLESNRLKFENNYKRNNVIDLNDENILNNLPIFERNIEKYINPSEYKWERRYYYSLFDIDLELDEENFNNKIRKIVNNYLEMIVWTLNYYNDECINWRLHYKYNYPPLLSDLFRFIPYFDNEIVLQREINPYHSICGLVNIIPPTSYHLLPKSVQDYMNSNFDASNYDINSMNFVYAYSRYFWESHIIDEYIEKIDINVIEKDLLKLC</sequence>
<dbReference type="InterPro" id="IPR041412">
    <property type="entry name" value="Xrn1_helical"/>
</dbReference>
<dbReference type="Pfam" id="PF03159">
    <property type="entry name" value="XRN_N"/>
    <property type="match status" value="1"/>
</dbReference>
<evidence type="ECO:0000256" key="2">
    <source>
        <dbReference type="ARBA" id="ARBA00022801"/>
    </source>
</evidence>
<keyword evidence="1" id="KW-0540">Nuclease</keyword>
<dbReference type="InterPro" id="IPR027073">
    <property type="entry name" value="5_3_exoribonuclease"/>
</dbReference>
<evidence type="ECO:0000256" key="3">
    <source>
        <dbReference type="ARBA" id="ARBA00022839"/>
    </source>
</evidence>
<keyword evidence="3 6" id="KW-0269">Exonuclease</keyword>
<dbReference type="EMBL" id="OP765507">
    <property type="protein sequence ID" value="UZT28956.1"/>
    <property type="molecule type" value="Genomic_DNA"/>
</dbReference>
<evidence type="ECO:0000313" key="7">
    <source>
        <dbReference type="EMBL" id="UZT29100.1"/>
    </source>
</evidence>
<evidence type="ECO:0000259" key="4">
    <source>
        <dbReference type="Pfam" id="PF03159"/>
    </source>
</evidence>
<dbReference type="Pfam" id="PF17846">
    <property type="entry name" value="XRN_M"/>
    <property type="match status" value="2"/>
</dbReference>
<dbReference type="Gene3D" id="3.40.50.12390">
    <property type="match status" value="1"/>
</dbReference>
<evidence type="ECO:0000256" key="1">
    <source>
        <dbReference type="ARBA" id="ARBA00022722"/>
    </source>
</evidence>
<proteinExistence type="predicted"/>
<accession>A0A9E8G4V7</accession>
<dbReference type="GO" id="GO:0003723">
    <property type="term" value="F:RNA binding"/>
    <property type="evidence" value="ECO:0007669"/>
    <property type="project" value="TreeGrafter"/>
</dbReference>
<protein>
    <submittedName>
        <fullName evidence="6">XRN family 5'-3' exonuclease</fullName>
    </submittedName>
</protein>
<keyword evidence="2" id="KW-0378">Hydrolase</keyword>
<feature type="domain" description="Xrn1 helical" evidence="5">
    <location>
        <begin position="279"/>
        <end position="406"/>
    </location>
</feature>
<dbReference type="EMBL" id="OP765584">
    <property type="protein sequence ID" value="UZT29100.1"/>
    <property type="molecule type" value="Genomic_DNA"/>
</dbReference>
<feature type="domain" description="Xrn1 helical" evidence="5">
    <location>
        <begin position="424"/>
        <end position="541"/>
    </location>
</feature>
<dbReference type="PANTHER" id="PTHR12341">
    <property type="entry name" value="5'-&gt;3' EXORIBONUCLEASE"/>
    <property type="match status" value="1"/>
</dbReference>
<evidence type="ECO:0000313" key="6">
    <source>
        <dbReference type="EMBL" id="UZT28956.1"/>
    </source>
</evidence>
<dbReference type="GO" id="GO:0004534">
    <property type="term" value="F:5'-3' RNA exonuclease activity"/>
    <property type="evidence" value="ECO:0007669"/>
    <property type="project" value="TreeGrafter"/>
</dbReference>
<name>A0A9E8G4V7_9VIRU</name>
<dbReference type="InterPro" id="IPR004859">
    <property type="entry name" value="Xrn1_N"/>
</dbReference>
<reference evidence="6" key="1">
    <citation type="submission" date="2022-10" db="EMBL/GenBank/DDBJ databases">
        <title>Genomics discovery of giant fungal viruses from subsurface oceanic crustal fluids.</title>
        <authorList>
            <person name="Bhattacharjee A.S."/>
            <person name="Schulz F."/>
            <person name="Woyke T."/>
            <person name="Orcutt B.N."/>
            <person name="Matinez Martinez J."/>
        </authorList>
    </citation>
    <scope>NUCLEOTIDE SEQUENCE</scope>
    <source>
        <strain evidence="6">VSAG1.JdFR</strain>
        <strain evidence="7">VSAG8.JdFR</strain>
    </source>
</reference>
<evidence type="ECO:0000259" key="5">
    <source>
        <dbReference type="Pfam" id="PF17846"/>
    </source>
</evidence>
<feature type="domain" description="Xrn1 N-terminal" evidence="4">
    <location>
        <begin position="1"/>
        <end position="206"/>
    </location>
</feature>